<dbReference type="InterPro" id="IPR013785">
    <property type="entry name" value="Aldolase_TIM"/>
</dbReference>
<evidence type="ECO:0000259" key="9">
    <source>
        <dbReference type="PROSITE" id="PS51918"/>
    </source>
</evidence>
<dbReference type="OrthoDB" id="9763993at2"/>
<dbReference type="InterPro" id="IPR058240">
    <property type="entry name" value="rSAM_sf"/>
</dbReference>
<dbReference type="GO" id="GO:0006777">
    <property type="term" value="P:Mo-molybdopterin cofactor biosynthetic process"/>
    <property type="evidence" value="ECO:0007669"/>
    <property type="project" value="UniProtKB-KW"/>
</dbReference>
<evidence type="ECO:0000256" key="4">
    <source>
        <dbReference type="ARBA" id="ARBA00022741"/>
    </source>
</evidence>
<accession>A0A4R9FRS3</accession>
<feature type="domain" description="Radical SAM core" evidence="9">
    <location>
        <begin position="1"/>
        <end position="204"/>
    </location>
</feature>
<reference evidence="10" key="1">
    <citation type="journal article" date="2019" name="PLoS Negl. Trop. Dis.">
        <title>Revisiting the worldwide diversity of Leptospira species in the environment.</title>
        <authorList>
            <person name="Vincent A.T."/>
            <person name="Schiettekatte O."/>
            <person name="Bourhy P."/>
            <person name="Veyrier F.J."/>
            <person name="Picardeau M."/>
        </authorList>
    </citation>
    <scope>NUCLEOTIDE SEQUENCE [LARGE SCALE GENOMIC DNA]</scope>
    <source>
        <strain evidence="10">SSS9</strain>
    </source>
</reference>
<keyword evidence="2" id="KW-0949">S-adenosyl-L-methionine</keyword>
<dbReference type="InterPro" id="IPR007197">
    <property type="entry name" value="rSAM"/>
</dbReference>
<keyword evidence="7" id="KW-0342">GTP-binding</keyword>
<dbReference type="AlphaFoldDB" id="A0A4R9FRS3"/>
<dbReference type="Proteomes" id="UP000297453">
    <property type="component" value="Unassembled WGS sequence"/>
</dbReference>
<organism evidence="10 11">
    <name type="scientific">Leptospira semungkisensis</name>
    <dbReference type="NCBI Taxonomy" id="2484985"/>
    <lineage>
        <taxon>Bacteria</taxon>
        <taxon>Pseudomonadati</taxon>
        <taxon>Spirochaetota</taxon>
        <taxon>Spirochaetia</taxon>
        <taxon>Leptospirales</taxon>
        <taxon>Leptospiraceae</taxon>
        <taxon>Leptospira</taxon>
    </lineage>
</organism>
<evidence type="ECO:0000256" key="2">
    <source>
        <dbReference type="ARBA" id="ARBA00022691"/>
    </source>
</evidence>
<protein>
    <submittedName>
        <fullName evidence="10">Radical SAM protein</fullName>
    </submittedName>
</protein>
<evidence type="ECO:0000313" key="11">
    <source>
        <dbReference type="Proteomes" id="UP000297453"/>
    </source>
</evidence>
<dbReference type="CDD" id="cd01335">
    <property type="entry name" value="Radical_SAM"/>
    <property type="match status" value="1"/>
</dbReference>
<keyword evidence="8" id="KW-0501">Molybdenum cofactor biosynthesis</keyword>
<name>A0A4R9FRS3_9LEPT</name>
<dbReference type="GO" id="GO:0046872">
    <property type="term" value="F:metal ion binding"/>
    <property type="evidence" value="ECO:0007669"/>
    <property type="project" value="UniProtKB-KW"/>
</dbReference>
<evidence type="ECO:0000256" key="7">
    <source>
        <dbReference type="ARBA" id="ARBA00023134"/>
    </source>
</evidence>
<comment type="cofactor">
    <cofactor evidence="1">
        <name>[4Fe-4S] cluster</name>
        <dbReference type="ChEBI" id="CHEBI:49883"/>
    </cofactor>
</comment>
<evidence type="ECO:0000256" key="6">
    <source>
        <dbReference type="ARBA" id="ARBA00023014"/>
    </source>
</evidence>
<dbReference type="Pfam" id="PF04055">
    <property type="entry name" value="Radical_SAM"/>
    <property type="match status" value="1"/>
</dbReference>
<evidence type="ECO:0000256" key="5">
    <source>
        <dbReference type="ARBA" id="ARBA00023004"/>
    </source>
</evidence>
<dbReference type="GO" id="GO:0005525">
    <property type="term" value="F:GTP binding"/>
    <property type="evidence" value="ECO:0007669"/>
    <property type="project" value="UniProtKB-KW"/>
</dbReference>
<comment type="caution">
    <text evidence="10">The sequence shown here is derived from an EMBL/GenBank/DDBJ whole genome shotgun (WGS) entry which is preliminary data.</text>
</comment>
<keyword evidence="11" id="KW-1185">Reference proteome</keyword>
<dbReference type="Gene3D" id="3.20.20.70">
    <property type="entry name" value="Aldolase class I"/>
    <property type="match status" value="1"/>
</dbReference>
<keyword evidence="6" id="KW-0411">Iron-sulfur</keyword>
<keyword evidence="4" id="KW-0547">Nucleotide-binding</keyword>
<dbReference type="SUPFAM" id="SSF102114">
    <property type="entry name" value="Radical SAM enzymes"/>
    <property type="match status" value="1"/>
</dbReference>
<evidence type="ECO:0000256" key="1">
    <source>
        <dbReference type="ARBA" id="ARBA00001966"/>
    </source>
</evidence>
<dbReference type="PROSITE" id="PS51918">
    <property type="entry name" value="RADICAL_SAM"/>
    <property type="match status" value="1"/>
</dbReference>
<evidence type="ECO:0000256" key="8">
    <source>
        <dbReference type="ARBA" id="ARBA00023150"/>
    </source>
</evidence>
<sequence length="289" mass="32502">MYCAPGTAQDPEVSLPSSFLSPRLFEKNLGLLSKKLEIKEIHLTGGEPTLHKELPELVRISKKEGIENVAVTSNGFFREGLIEDLKGAGLTRMNFSLDAMEQNSFSKISGKNLPLPRLLHRIEEASSLGLEVKVNCTVLRNYNADQILPLLHWAGERKIPIRYLELMKMGPLHEKHSELFYSAEEIRNNLGSEFDFISVDTPLESTARYYETTEHYSFGIIANHTEPFCEGCNRLRMDSRGRIYGCLSDFRSFPVSEEGSELDASLEAAMQTKKNVFTGSELSMKYIGG</sequence>
<gene>
    <name evidence="10" type="ORF">EHO59_12250</name>
</gene>
<dbReference type="InterPro" id="IPR050105">
    <property type="entry name" value="MoCo_biosynth_MoaA/MoaC"/>
</dbReference>
<dbReference type="EMBL" id="RQEP01000018">
    <property type="protein sequence ID" value="TGK01105.1"/>
    <property type="molecule type" value="Genomic_DNA"/>
</dbReference>
<proteinExistence type="predicted"/>
<dbReference type="PANTHER" id="PTHR22960:SF0">
    <property type="entry name" value="MOLYBDENUM COFACTOR BIOSYNTHESIS PROTEIN 1"/>
    <property type="match status" value="1"/>
</dbReference>
<dbReference type="GO" id="GO:0061798">
    <property type="term" value="F:GTP 3',8'-cyclase activity"/>
    <property type="evidence" value="ECO:0007669"/>
    <property type="project" value="TreeGrafter"/>
</dbReference>
<keyword evidence="5" id="KW-0408">Iron</keyword>
<dbReference type="Pfam" id="PF06463">
    <property type="entry name" value="Mob_synth_C"/>
    <property type="match status" value="1"/>
</dbReference>
<keyword evidence="3" id="KW-0479">Metal-binding</keyword>
<dbReference type="GO" id="GO:0051539">
    <property type="term" value="F:4 iron, 4 sulfur cluster binding"/>
    <property type="evidence" value="ECO:0007669"/>
    <property type="project" value="UniProtKB-KW"/>
</dbReference>
<evidence type="ECO:0000313" key="10">
    <source>
        <dbReference type="EMBL" id="TGK01105.1"/>
    </source>
</evidence>
<dbReference type="PANTHER" id="PTHR22960">
    <property type="entry name" value="MOLYBDOPTERIN COFACTOR SYNTHESIS PROTEIN A"/>
    <property type="match status" value="1"/>
</dbReference>
<dbReference type="GO" id="GO:0061799">
    <property type="term" value="F:cyclic pyranopterin monophosphate synthase activity"/>
    <property type="evidence" value="ECO:0007669"/>
    <property type="project" value="TreeGrafter"/>
</dbReference>
<dbReference type="InterPro" id="IPR010505">
    <property type="entry name" value="MoaA_twitch"/>
</dbReference>
<evidence type="ECO:0000256" key="3">
    <source>
        <dbReference type="ARBA" id="ARBA00022723"/>
    </source>
</evidence>